<dbReference type="OrthoDB" id="9786191at2"/>
<evidence type="ECO:0000313" key="2">
    <source>
        <dbReference type="Proteomes" id="UP000490922"/>
    </source>
</evidence>
<dbReference type="Proteomes" id="UP000490922">
    <property type="component" value="Unassembled WGS sequence"/>
</dbReference>
<dbReference type="RefSeq" id="WP_151108064.1">
    <property type="nucleotide sequence ID" value="NZ_WAEM01000006.1"/>
</dbReference>
<sequence length="112" mass="12280">MKKIQILAIVISSLFITSCESTTYQDISAVVTNPTYSKNVQPVISAKCTGCHSGGKEFPNLENYDQVKEATFDGNLLCRINGECGEIMPTSGKMPQATIDMIQLWATNKFPN</sequence>
<proteinExistence type="predicted"/>
<name>A0A7J5ACB6_9FLAO</name>
<dbReference type="PROSITE" id="PS51257">
    <property type="entry name" value="PROKAR_LIPOPROTEIN"/>
    <property type="match status" value="1"/>
</dbReference>
<accession>A0A7J5ACB6</accession>
<keyword evidence="2" id="KW-1185">Reference proteome</keyword>
<evidence type="ECO:0000313" key="1">
    <source>
        <dbReference type="EMBL" id="KAB1155088.1"/>
    </source>
</evidence>
<evidence type="ECO:0008006" key="3">
    <source>
        <dbReference type="Google" id="ProtNLM"/>
    </source>
</evidence>
<gene>
    <name evidence="1" type="ORF">F6464_11765</name>
</gene>
<reference evidence="1 2" key="1">
    <citation type="submission" date="2019-09" db="EMBL/GenBank/DDBJ databases">
        <title>Flavobacterium sp. nov., isolated from glacier ice.</title>
        <authorList>
            <person name="Liu Q."/>
        </authorList>
    </citation>
    <scope>NUCLEOTIDE SEQUENCE [LARGE SCALE GENOMIC DNA]</scope>
    <source>
        <strain evidence="1 2">NBRC 112527</strain>
    </source>
</reference>
<dbReference type="AlphaFoldDB" id="A0A7J5ACB6"/>
<dbReference type="EMBL" id="WAEM01000006">
    <property type="protein sequence ID" value="KAB1155088.1"/>
    <property type="molecule type" value="Genomic_DNA"/>
</dbReference>
<protein>
    <recommendedName>
        <fullName evidence="3">Cytochrome c</fullName>
    </recommendedName>
</protein>
<comment type="caution">
    <text evidence="1">The sequence shown here is derived from an EMBL/GenBank/DDBJ whole genome shotgun (WGS) entry which is preliminary data.</text>
</comment>
<organism evidence="1 2">
    <name type="scientific">Flavobacterium luteum</name>
    <dbReference type="NCBI Taxonomy" id="2026654"/>
    <lineage>
        <taxon>Bacteria</taxon>
        <taxon>Pseudomonadati</taxon>
        <taxon>Bacteroidota</taxon>
        <taxon>Flavobacteriia</taxon>
        <taxon>Flavobacteriales</taxon>
        <taxon>Flavobacteriaceae</taxon>
        <taxon>Flavobacterium</taxon>
    </lineage>
</organism>